<comment type="caution">
    <text evidence="13">The sequence shown here is derived from an EMBL/GenBank/DDBJ whole genome shotgun (WGS) entry which is preliminary data.</text>
</comment>
<dbReference type="AlphaFoldDB" id="A0A2J7Q5U6"/>
<evidence type="ECO:0000313" key="14">
    <source>
        <dbReference type="Proteomes" id="UP000235965"/>
    </source>
</evidence>
<dbReference type="PANTHER" id="PTHR45877:SF2">
    <property type="entry name" value="E3 UBIQUITIN-PROTEIN LIGASE SINA-RELATED"/>
    <property type="match status" value="1"/>
</dbReference>
<dbReference type="SUPFAM" id="SSF57850">
    <property type="entry name" value="RING/U-box"/>
    <property type="match status" value="1"/>
</dbReference>
<keyword evidence="14" id="KW-1185">Reference proteome</keyword>
<evidence type="ECO:0000259" key="11">
    <source>
        <dbReference type="PROSITE" id="PS50089"/>
    </source>
</evidence>
<dbReference type="EC" id="2.3.2.27" evidence="10"/>
<dbReference type="GO" id="GO:0043161">
    <property type="term" value="P:proteasome-mediated ubiquitin-dependent protein catabolic process"/>
    <property type="evidence" value="ECO:0007669"/>
    <property type="project" value="TreeGrafter"/>
</dbReference>
<comment type="function">
    <text evidence="10">E3 ubiquitin-protein ligase that mediates ubiquitination and subsequent proteasomal degradation of target proteins. E3 ubiquitin ligases accept ubiquitin from an E2 ubiquitin-conjugating enzyme in the form of a thioester and then directly transfers the ubiquitin to targeted substrates.</text>
</comment>
<dbReference type="GO" id="GO:0031624">
    <property type="term" value="F:ubiquitin conjugating enzyme binding"/>
    <property type="evidence" value="ECO:0007669"/>
    <property type="project" value="TreeGrafter"/>
</dbReference>
<keyword evidence="6 9" id="KW-0863">Zinc-finger</keyword>
<accession>A0A2J7Q5U6</accession>
<dbReference type="Pfam" id="PF21361">
    <property type="entry name" value="Sina_ZnF"/>
    <property type="match status" value="1"/>
</dbReference>
<dbReference type="InterPro" id="IPR004162">
    <property type="entry name" value="SINA-like_animal"/>
</dbReference>
<comment type="catalytic activity">
    <reaction evidence="1 10">
        <text>S-ubiquitinyl-[E2 ubiquitin-conjugating enzyme]-L-cysteine + [acceptor protein]-L-lysine = [E2 ubiquitin-conjugating enzyme]-L-cysteine + N(6)-ubiquitinyl-[acceptor protein]-L-lysine.</text>
        <dbReference type="EC" id="2.3.2.27"/>
    </reaction>
</comment>
<evidence type="ECO:0000256" key="7">
    <source>
        <dbReference type="ARBA" id="ARBA00022786"/>
    </source>
</evidence>
<dbReference type="InterPro" id="IPR018121">
    <property type="entry name" value="7-in-absentia-prot_TRAF-dom"/>
</dbReference>
<keyword evidence="4" id="KW-0808">Transferase</keyword>
<evidence type="ECO:0000256" key="5">
    <source>
        <dbReference type="ARBA" id="ARBA00022723"/>
    </source>
</evidence>
<dbReference type="SUPFAM" id="SSF49599">
    <property type="entry name" value="TRAF domain-like"/>
    <property type="match status" value="1"/>
</dbReference>
<dbReference type="OrthoDB" id="941555at2759"/>
<dbReference type="UniPathway" id="UPA00143"/>
<dbReference type="InterPro" id="IPR049548">
    <property type="entry name" value="Sina-like_RING"/>
</dbReference>
<dbReference type="FunFam" id="3.30.40.10:FF:000041">
    <property type="entry name" value="E3 ubiquitin-protein ligase SINAT3"/>
    <property type="match status" value="1"/>
</dbReference>
<evidence type="ECO:0000256" key="4">
    <source>
        <dbReference type="ARBA" id="ARBA00022679"/>
    </source>
</evidence>
<comment type="pathway">
    <text evidence="2 10">Protein modification; protein ubiquitination.</text>
</comment>
<comment type="similarity">
    <text evidence="3 10">Belongs to the SINA (Seven in absentia) family.</text>
</comment>
<dbReference type="InterPro" id="IPR008974">
    <property type="entry name" value="TRAF-like"/>
</dbReference>
<comment type="domain">
    <text evidence="10">The SBD domain (substrate-binding domain) mediates the interaction with substrate proteins. It is related to the TRAF family.</text>
</comment>
<dbReference type="GO" id="GO:0005737">
    <property type="term" value="C:cytoplasm"/>
    <property type="evidence" value="ECO:0007669"/>
    <property type="project" value="InterPro"/>
</dbReference>
<dbReference type="GO" id="GO:0061630">
    <property type="term" value="F:ubiquitin protein ligase activity"/>
    <property type="evidence" value="ECO:0007669"/>
    <property type="project" value="UniProtKB-EC"/>
</dbReference>
<dbReference type="InParanoid" id="A0A2J7Q5U6"/>
<feature type="domain" description="RING-type" evidence="11">
    <location>
        <begin position="23"/>
        <end position="58"/>
    </location>
</feature>
<evidence type="ECO:0000256" key="9">
    <source>
        <dbReference type="PROSITE-ProRule" id="PRU00455"/>
    </source>
</evidence>
<dbReference type="GO" id="GO:0008270">
    <property type="term" value="F:zinc ion binding"/>
    <property type="evidence" value="ECO:0007669"/>
    <property type="project" value="UniProtKB-KW"/>
</dbReference>
<dbReference type="EMBL" id="NEVH01017544">
    <property type="protein sequence ID" value="PNF23953.1"/>
    <property type="molecule type" value="Genomic_DNA"/>
</dbReference>
<dbReference type="PANTHER" id="PTHR45877">
    <property type="entry name" value="E3 UBIQUITIN-PROTEIN LIGASE SIAH2"/>
    <property type="match status" value="1"/>
</dbReference>
<dbReference type="InterPro" id="IPR013083">
    <property type="entry name" value="Znf_RING/FYVE/PHD"/>
</dbReference>
<dbReference type="Proteomes" id="UP000235965">
    <property type="component" value="Unassembled WGS sequence"/>
</dbReference>
<name>A0A2J7Q5U6_9NEOP</name>
<reference evidence="13 14" key="1">
    <citation type="submission" date="2017-12" db="EMBL/GenBank/DDBJ databases">
        <title>Hemimetabolous genomes reveal molecular basis of termite eusociality.</title>
        <authorList>
            <person name="Harrison M.C."/>
            <person name="Jongepier E."/>
            <person name="Robertson H.M."/>
            <person name="Arning N."/>
            <person name="Bitard-Feildel T."/>
            <person name="Chao H."/>
            <person name="Childers C.P."/>
            <person name="Dinh H."/>
            <person name="Doddapaneni H."/>
            <person name="Dugan S."/>
            <person name="Gowin J."/>
            <person name="Greiner C."/>
            <person name="Han Y."/>
            <person name="Hu H."/>
            <person name="Hughes D.S.T."/>
            <person name="Huylmans A.-K."/>
            <person name="Kemena C."/>
            <person name="Kremer L.P.M."/>
            <person name="Lee S.L."/>
            <person name="Lopez-Ezquerra A."/>
            <person name="Mallet L."/>
            <person name="Monroy-Kuhn J.M."/>
            <person name="Moser A."/>
            <person name="Murali S.C."/>
            <person name="Muzny D.M."/>
            <person name="Otani S."/>
            <person name="Piulachs M.-D."/>
            <person name="Poelchau M."/>
            <person name="Qu J."/>
            <person name="Schaub F."/>
            <person name="Wada-Katsumata A."/>
            <person name="Worley K.C."/>
            <person name="Xie Q."/>
            <person name="Ylla G."/>
            <person name="Poulsen M."/>
            <person name="Gibbs R.A."/>
            <person name="Schal C."/>
            <person name="Richards S."/>
            <person name="Belles X."/>
            <person name="Korb J."/>
            <person name="Bornberg-Bauer E."/>
        </authorList>
    </citation>
    <scope>NUCLEOTIDE SEQUENCE [LARGE SCALE GENOMIC DNA]</scope>
    <source>
        <tissue evidence="13">Whole body</tissue>
    </source>
</reference>
<keyword evidence="8 10" id="KW-0862">Zinc</keyword>
<sequence length="265" mass="30861">MSSENMASLSLEDGRSIVNLLECPVCLSTMKPPIFQCQNGHSVCSECKPGLQKCPTCRGALIDTRNLLAEELAYKVIYPCKNTVRGCCEKVSLEDMKKHETACPHRKYECLVAKENGCAWTGCRSDILRHMEEKHDKYIYRSDLCSFKYEEFNFLQECKFSCIFSSCGEIFWFRSKRDPEKRKLYEVVQYIGPKENASKYAYEHRLVSPSGDQKLTFINVVKSDTDELKNIYEMRKCFIIDYDTLEIFTQNGKTFEYKIKMCRQK</sequence>
<evidence type="ECO:0000256" key="8">
    <source>
        <dbReference type="ARBA" id="ARBA00022833"/>
    </source>
</evidence>
<evidence type="ECO:0000256" key="3">
    <source>
        <dbReference type="ARBA" id="ARBA00009119"/>
    </source>
</evidence>
<evidence type="ECO:0000256" key="1">
    <source>
        <dbReference type="ARBA" id="ARBA00000900"/>
    </source>
</evidence>
<dbReference type="PROSITE" id="PS51081">
    <property type="entry name" value="ZF_SIAH"/>
    <property type="match status" value="1"/>
</dbReference>
<feature type="domain" description="SIAH-type" evidence="12">
    <location>
        <begin position="75"/>
        <end position="136"/>
    </location>
</feature>
<keyword evidence="5 10" id="KW-0479">Metal-binding</keyword>
<evidence type="ECO:0000256" key="10">
    <source>
        <dbReference type="RuleBase" id="RU201113"/>
    </source>
</evidence>
<keyword evidence="7 10" id="KW-0833">Ubl conjugation pathway</keyword>
<dbReference type="Pfam" id="PF21362">
    <property type="entry name" value="Sina_RING"/>
    <property type="match status" value="1"/>
</dbReference>
<dbReference type="Gene3D" id="2.60.210.10">
    <property type="entry name" value="Apoptosis, Tumor Necrosis Factor Receptor Associated Protein 2, Chain A"/>
    <property type="match status" value="1"/>
</dbReference>
<evidence type="ECO:0000256" key="6">
    <source>
        <dbReference type="ARBA" id="ARBA00022771"/>
    </source>
</evidence>
<dbReference type="GO" id="GO:0016567">
    <property type="term" value="P:protein ubiquitination"/>
    <property type="evidence" value="ECO:0007669"/>
    <property type="project" value="UniProtKB-UniPathway"/>
</dbReference>
<dbReference type="InterPro" id="IPR001841">
    <property type="entry name" value="Znf_RING"/>
</dbReference>
<gene>
    <name evidence="13" type="ORF">B7P43_G10049</name>
</gene>
<protein>
    <recommendedName>
        <fullName evidence="10">E3 ubiquitin-protein ligase</fullName>
        <ecNumber evidence="10">2.3.2.27</ecNumber>
    </recommendedName>
</protein>
<evidence type="ECO:0000256" key="2">
    <source>
        <dbReference type="ARBA" id="ARBA00004906"/>
    </source>
</evidence>
<evidence type="ECO:0000313" key="13">
    <source>
        <dbReference type="EMBL" id="PNF23953.1"/>
    </source>
</evidence>
<proteinExistence type="inferred from homology"/>
<dbReference type="STRING" id="105785.A0A2J7Q5U6"/>
<dbReference type="Gene3D" id="3.30.40.10">
    <property type="entry name" value="Zinc/RING finger domain, C3HC4 (zinc finger)"/>
    <property type="match status" value="2"/>
</dbReference>
<dbReference type="InterPro" id="IPR013010">
    <property type="entry name" value="Znf_SIAH"/>
</dbReference>
<dbReference type="Pfam" id="PF03145">
    <property type="entry name" value="Sina_TRAF"/>
    <property type="match status" value="1"/>
</dbReference>
<organism evidence="13 14">
    <name type="scientific">Cryptotermes secundus</name>
    <dbReference type="NCBI Taxonomy" id="105785"/>
    <lineage>
        <taxon>Eukaryota</taxon>
        <taxon>Metazoa</taxon>
        <taxon>Ecdysozoa</taxon>
        <taxon>Arthropoda</taxon>
        <taxon>Hexapoda</taxon>
        <taxon>Insecta</taxon>
        <taxon>Pterygota</taxon>
        <taxon>Neoptera</taxon>
        <taxon>Polyneoptera</taxon>
        <taxon>Dictyoptera</taxon>
        <taxon>Blattodea</taxon>
        <taxon>Blattoidea</taxon>
        <taxon>Termitoidae</taxon>
        <taxon>Kalotermitidae</taxon>
        <taxon>Cryptotermitinae</taxon>
        <taxon>Cryptotermes</taxon>
    </lineage>
</organism>
<comment type="domain">
    <text evidence="10">The RING-type zinc finger domain is essential for ubiquitin ligase activity.</text>
</comment>
<evidence type="ECO:0000259" key="12">
    <source>
        <dbReference type="PROSITE" id="PS51081"/>
    </source>
</evidence>
<dbReference type="PROSITE" id="PS50089">
    <property type="entry name" value="ZF_RING_2"/>
    <property type="match status" value="1"/>
</dbReference>